<evidence type="ECO:0000313" key="1">
    <source>
        <dbReference type="EMBL" id="GLS70242.1"/>
    </source>
</evidence>
<keyword evidence="2" id="KW-1185">Reference proteome</keyword>
<name>A0AA37WSG7_9HYPH</name>
<evidence type="ECO:0000313" key="2">
    <source>
        <dbReference type="Proteomes" id="UP001157440"/>
    </source>
</evidence>
<comment type="caution">
    <text evidence="1">The sequence shown here is derived from an EMBL/GenBank/DDBJ whole genome shotgun (WGS) entry which is preliminary data.</text>
</comment>
<organism evidence="1 2">
    <name type="scientific">Methylobacterium tardum</name>
    <dbReference type="NCBI Taxonomy" id="374432"/>
    <lineage>
        <taxon>Bacteria</taxon>
        <taxon>Pseudomonadati</taxon>
        <taxon>Pseudomonadota</taxon>
        <taxon>Alphaproteobacteria</taxon>
        <taxon>Hyphomicrobiales</taxon>
        <taxon>Methylobacteriaceae</taxon>
        <taxon>Methylobacterium</taxon>
    </lineage>
</organism>
<protein>
    <submittedName>
        <fullName evidence="1">Uncharacterized protein</fullName>
    </submittedName>
</protein>
<gene>
    <name evidence="1" type="ORF">GCM10007890_22550</name>
</gene>
<reference evidence="2" key="1">
    <citation type="journal article" date="2019" name="Int. J. Syst. Evol. Microbiol.">
        <title>The Global Catalogue of Microorganisms (GCM) 10K type strain sequencing project: providing services to taxonomists for standard genome sequencing and annotation.</title>
        <authorList>
            <consortium name="The Broad Institute Genomics Platform"/>
            <consortium name="The Broad Institute Genome Sequencing Center for Infectious Disease"/>
            <person name="Wu L."/>
            <person name="Ma J."/>
        </authorList>
    </citation>
    <scope>NUCLEOTIDE SEQUENCE [LARGE SCALE GENOMIC DNA]</scope>
    <source>
        <strain evidence="2">NBRC 103632</strain>
    </source>
</reference>
<dbReference type="Proteomes" id="UP001157440">
    <property type="component" value="Unassembled WGS sequence"/>
</dbReference>
<proteinExistence type="predicted"/>
<dbReference type="EMBL" id="BSPL01000014">
    <property type="protein sequence ID" value="GLS70242.1"/>
    <property type="molecule type" value="Genomic_DNA"/>
</dbReference>
<accession>A0AA37WSG7</accession>
<sequence>MDANGTPLGLRLTGANCNDSRMLAATLDAVPGCALAGVAARGVDPTSCTPTRATIIAVVEVSAGPAASHHGSLDGALRAASTSAAIAGSWSAPWLGWPASAD</sequence>
<dbReference type="AlphaFoldDB" id="A0AA37WSG7"/>